<evidence type="ECO:0000256" key="3">
    <source>
        <dbReference type="ARBA" id="ARBA00004141"/>
    </source>
</evidence>
<evidence type="ECO:0000256" key="14">
    <source>
        <dbReference type="ARBA" id="ARBA00023014"/>
    </source>
</evidence>
<dbReference type="SUPFAM" id="SSF47741">
    <property type="entry name" value="CO dehydrogenase ISP C-domain like"/>
    <property type="match status" value="1"/>
</dbReference>
<dbReference type="Pfam" id="PF20256">
    <property type="entry name" value="MoCoBD_2"/>
    <property type="match status" value="1"/>
</dbReference>
<protein>
    <submittedName>
        <fullName evidence="23">Xanthine dehydrogenase/oxidase</fullName>
    </submittedName>
</protein>
<evidence type="ECO:0000259" key="20">
    <source>
        <dbReference type="PROSITE" id="PS51085"/>
    </source>
</evidence>
<dbReference type="InterPro" id="IPR006058">
    <property type="entry name" value="2Fe2S_fd_BS"/>
</dbReference>
<dbReference type="InterPro" id="IPR002346">
    <property type="entry name" value="Mopterin_DH_FAD-bd"/>
</dbReference>
<evidence type="ECO:0000256" key="11">
    <source>
        <dbReference type="ARBA" id="ARBA00022989"/>
    </source>
</evidence>
<dbReference type="InterPro" id="IPR005107">
    <property type="entry name" value="CO_DH_flav_C"/>
</dbReference>
<evidence type="ECO:0000256" key="12">
    <source>
        <dbReference type="ARBA" id="ARBA00023002"/>
    </source>
</evidence>
<evidence type="ECO:0000313" key="23">
    <source>
        <dbReference type="EMBL" id="KAF7313812.1"/>
    </source>
</evidence>
<dbReference type="SUPFAM" id="SSF55447">
    <property type="entry name" value="CO dehydrogenase flavoprotein C-terminal domain-like"/>
    <property type="match status" value="1"/>
</dbReference>
<dbReference type="GO" id="GO:0006811">
    <property type="term" value="P:monoatomic ion transport"/>
    <property type="evidence" value="ECO:0007669"/>
    <property type="project" value="UniProtKB-KW"/>
</dbReference>
<dbReference type="InterPro" id="IPR002888">
    <property type="entry name" value="2Fe-2S-bd"/>
</dbReference>
<dbReference type="Pfam" id="PF01799">
    <property type="entry name" value="Fer2_2"/>
    <property type="match status" value="1"/>
</dbReference>
<dbReference type="CDD" id="cd06186">
    <property type="entry name" value="NOX_Duox_like_FAD_NADP"/>
    <property type="match status" value="1"/>
</dbReference>
<dbReference type="InterPro" id="IPR001041">
    <property type="entry name" value="2Fe-2S_ferredoxin-type"/>
</dbReference>
<dbReference type="InterPro" id="IPR036884">
    <property type="entry name" value="2Fe-2S-bd_dom_sf"/>
</dbReference>
<evidence type="ECO:0000259" key="22">
    <source>
        <dbReference type="PROSITE" id="PS51387"/>
    </source>
</evidence>
<dbReference type="InterPro" id="IPR016208">
    <property type="entry name" value="Ald_Oxase/xanthine_DH-like"/>
</dbReference>
<dbReference type="Gene3D" id="3.10.20.30">
    <property type="match status" value="1"/>
</dbReference>
<dbReference type="PROSITE" id="PS51085">
    <property type="entry name" value="2FE2S_FER_2"/>
    <property type="match status" value="1"/>
</dbReference>
<evidence type="ECO:0000259" key="21">
    <source>
        <dbReference type="PROSITE" id="PS51384"/>
    </source>
</evidence>
<dbReference type="InterPro" id="IPR037165">
    <property type="entry name" value="AldOxase/xan_DH_Mopterin-bd_sf"/>
</dbReference>
<keyword evidence="10" id="KW-0274">FAD</keyword>
<keyword evidence="7 19" id="KW-0812">Transmembrane</keyword>
<dbReference type="Pfam" id="PF01794">
    <property type="entry name" value="Ferric_reduct"/>
    <property type="match status" value="1"/>
</dbReference>
<sequence length="2011" mass="220674">MVNVPPGMPPAKPNHDFTRKPDGAVAEFFWRRRMWFETTFVLSMLEPWEKIMLRPGCPMASPRRSLPSAPMSTTLTANATAFTAESVALTAHSATDALAFVYHIDIFLLALAATVFAYRAPRAFARLWRFSEWTNGHILRYREPRAPPRVVMTRSASSRSANHHLTTKELDSELSHTGVAQIRHARRVRANGAPIHVEYPPHVASTMPLLRPLLGPLNSRLSPGFTFAQLVVLLVYMSVLIYPLSVATAGPFVDLDRAAWIAASQLPVIILFASKNNVLGMLLGFSYEALSFFHRFAARAFILCCNAHGLGYIFQYSQEGIFKSKIAVLSTTYGLLALVVINLMFVFAMSFFRTKYYRLFVFVHLVGFTILFPALWFHKKQMHPFIAVALGLYGLDHLLRLVKTRVHNAILRPLTDMNTTRVEIPQVTSGWRAGQHVRIRVLTGALGVFGWTESHPFTIASVAGTSEGVVLMVKKSGDWTTKLFDFAKSGGFTEAGVGRNVKVVVDGPYGGPGHAMINSYSSAMFIVGGSGISFALASIQELVDKDLRGRSRVKIIELVWVIQDPATLLPLYPLFNALIDRSVFTRVRISVFYTRAPIGKFPFPESAFPTSNLTLSPGRPRLVTMLENSIARTVKFGAAGGKDEERLTGMLVAVCGPTSLADGVAEAVGQVDPVRRDQARATSTLRFHLNGSPIVLDGNSFDPDSTLLDFVRSQGFTGTKLGCGEGGCGACTVVIQSRHPTTREIQHLAVNACLAPIVSVDGKHVITVEGVGSPEHPHPIQERLWKLSGSQCGFCTPGIIMSLYALVRNAAYRGSLSEADVELDGALDGNLCRCTGYKPILDAAKTFVGEYVAGQQNVVPINFEAANLDHTECCSNPAPTNKGCGRADCCQLTDAVDAAPTSSKFPRFYLKPYQVGTELIYPPSLSKHTFGLLSFGSSSRKWLRPTSLDELLAIKAEYPNAKLVGGSSEIQIEVKIKAASYPVSVRLRNAIHSSLARISRSPSWNKSAKLFARLLIPRFPAPIEAIRTQLRYFAGLQIRNVASVGGNIATASPISDLNPVWVATGTTIVAASPEKPEFTLPMSDFFTAYRKTTLPANAIIVKIVVPLNDSSDREVVRAYKQAKRRDDDIAIVTSCFAMRVSSEGTISHVKLAYGGMAPTVLSAVKTQTFLVGKPFSTQTMQSALEILGEEMHLPFNVPGGMASYRKTLALSFFFRFWATVANEIGLTSELLPTDADLADITTIIHRQLSTGRHDNSDPYAQEVVGRQEPHLSGLLQATGAAVYVDDMPKIGNEVYGALAALEMEGIVAWVSHNDLPNERANWWGGGPFIDEVFFAVDEVVAHGQPIGMIVGQTKILAQKAARAVRVEYEDLPRILTIEEALEQDSFHPVYNRFIRRGKPIDEALAASEHVLEGETRMGGQEHFYLETMAVLVVPKEQGEMDVYASTQSLSDTQRWVAHVTGVPRNRIVAHAKRLGGGFGGKESRSAHISAIAAVAAKKTRRPVRIMLDRQEDIQITGQRHPCLTKWKVGFTSEGKLQALSADFFCNAGYSMDLSSGVSDRAISHMENWFSYYIPDVDVRARCCKTNTVSNTAFRGIWGMLVAEHYLEAIAHKLNMDIDHVRQINLYQEAQKTPYHQKVLDWHVPRLLSDCRRDSRYDERKAAVRRFNKEHKWRKRGIVLVPTKFGLAFALNQGGALVHILMDGSVLLAHGGVEMGQGLYTKCCQIAAQELGVPLKDIFTSESATNTVANTVPTAASAGSDLNGFAVFNACAELNRRLEPYRQKLGPQAPLSALASAAWADRISLSAIGYHATGDLGYEWNNPNETGNLFHYFTQGACATEVEIDILTGDSTVLRVDINMDVGKSLNPAIDYGQIEGAFTQGQGLCTIEESLWLRQNGAIFTTGPGAYKLPGFSDIPQEFNVSLLRDAEWPNLGSIKASKGVGEPPLFLGCSVALAIRDALKSARLDANVHELQEFRLPLTSERIRLACKDFLVEKGRVEPKDGQQDFFVHI</sequence>
<accession>A0A8H6TC04</accession>
<keyword evidence="24" id="KW-1185">Reference proteome</keyword>
<dbReference type="InterPro" id="IPR039261">
    <property type="entry name" value="FNR_nucleotide-bd"/>
</dbReference>
<keyword evidence="12" id="KW-0560">Oxidoreductase</keyword>
<dbReference type="FunFam" id="3.30.365.10:FF:000002">
    <property type="entry name" value="Xanthine dehydrogenase oxidase"/>
    <property type="match status" value="1"/>
</dbReference>
<keyword evidence="9" id="KW-0479">Metal-binding</keyword>
<dbReference type="SUPFAM" id="SSF63380">
    <property type="entry name" value="Riboflavin synthase domain-like"/>
    <property type="match status" value="1"/>
</dbReference>
<evidence type="ECO:0000256" key="8">
    <source>
        <dbReference type="ARBA" id="ARBA00022714"/>
    </source>
</evidence>
<evidence type="ECO:0000313" key="24">
    <source>
        <dbReference type="Proteomes" id="UP000613580"/>
    </source>
</evidence>
<evidence type="ECO:0000256" key="15">
    <source>
        <dbReference type="ARBA" id="ARBA00023027"/>
    </source>
</evidence>
<dbReference type="Pfam" id="PF02738">
    <property type="entry name" value="MoCoBD_1"/>
    <property type="match status" value="1"/>
</dbReference>
<dbReference type="SUPFAM" id="SSF56003">
    <property type="entry name" value="Molybdenum cofactor-binding domain"/>
    <property type="match status" value="1"/>
</dbReference>
<comment type="similarity">
    <text evidence="4">Belongs to the xanthine dehydrogenase family.</text>
</comment>
<feature type="transmembrane region" description="Helical" evidence="19">
    <location>
        <begin position="356"/>
        <end position="376"/>
    </location>
</feature>
<gene>
    <name evidence="23" type="ORF">HMN09_00538600</name>
</gene>
<dbReference type="InterPro" id="IPR016166">
    <property type="entry name" value="FAD-bd_PCMH"/>
</dbReference>
<comment type="cofactor">
    <cofactor evidence="2">
        <name>FAD</name>
        <dbReference type="ChEBI" id="CHEBI:57692"/>
    </cofactor>
</comment>
<dbReference type="GO" id="GO:0005506">
    <property type="term" value="F:iron ion binding"/>
    <property type="evidence" value="ECO:0007669"/>
    <property type="project" value="InterPro"/>
</dbReference>
<feature type="transmembrane region" description="Helical" evidence="19">
    <location>
        <begin position="326"/>
        <end position="349"/>
    </location>
</feature>
<dbReference type="Pfam" id="PF03450">
    <property type="entry name" value="CO_deh_flav_C"/>
    <property type="match status" value="1"/>
</dbReference>
<dbReference type="PROSITE" id="PS51387">
    <property type="entry name" value="FAD_PCMH"/>
    <property type="match status" value="1"/>
</dbReference>
<keyword evidence="11 19" id="KW-1133">Transmembrane helix</keyword>
<dbReference type="GO" id="GO:0071949">
    <property type="term" value="F:FAD binding"/>
    <property type="evidence" value="ECO:0007669"/>
    <property type="project" value="InterPro"/>
</dbReference>
<dbReference type="InterPro" id="IPR036010">
    <property type="entry name" value="2Fe-2S_ferredoxin-like_sf"/>
</dbReference>
<evidence type="ECO:0000256" key="6">
    <source>
        <dbReference type="ARBA" id="ARBA00022630"/>
    </source>
</evidence>
<dbReference type="PANTHER" id="PTHR45444">
    <property type="entry name" value="XANTHINE DEHYDROGENASE"/>
    <property type="match status" value="1"/>
</dbReference>
<comment type="subcellular location">
    <subcellularLocation>
        <location evidence="3">Membrane</location>
        <topology evidence="3">Multi-pass membrane protein</topology>
    </subcellularLocation>
</comment>
<dbReference type="Proteomes" id="UP000613580">
    <property type="component" value="Unassembled WGS sequence"/>
</dbReference>
<feature type="domain" description="FAD-binding FR-type" evidence="21">
    <location>
        <begin position="394"/>
        <end position="515"/>
    </location>
</feature>
<dbReference type="SFLD" id="SFLDG01168">
    <property type="entry name" value="Ferric_reductase_subgroup_(FRE"/>
    <property type="match status" value="1"/>
</dbReference>
<dbReference type="FunFam" id="3.10.20.30:FF:000012">
    <property type="entry name" value="Xanthine dehydrogenase/oxidase"/>
    <property type="match status" value="1"/>
</dbReference>
<dbReference type="InterPro" id="IPR017938">
    <property type="entry name" value="Riboflavin_synthase-like_b-brl"/>
</dbReference>
<feature type="transmembrane region" description="Helical" evidence="19">
    <location>
        <begin position="230"/>
        <end position="253"/>
    </location>
</feature>
<keyword evidence="16" id="KW-0406">Ion transport</keyword>
<dbReference type="InterPro" id="IPR016169">
    <property type="entry name" value="FAD-bd_PCMH_sub2"/>
</dbReference>
<dbReference type="InterPro" id="IPR036856">
    <property type="entry name" value="Ald_Oxase/Xan_DH_a/b_sf"/>
</dbReference>
<dbReference type="Pfam" id="PF00111">
    <property type="entry name" value="Fer2"/>
    <property type="match status" value="1"/>
</dbReference>
<dbReference type="Gene3D" id="3.40.50.80">
    <property type="entry name" value="Nucleotide-binding domain of ferredoxin-NADP reductase (FNR) module"/>
    <property type="match status" value="1"/>
</dbReference>
<dbReference type="InterPro" id="IPR036318">
    <property type="entry name" value="FAD-bd_PCMH-like_sf"/>
</dbReference>
<dbReference type="Gene3D" id="3.90.1170.50">
    <property type="entry name" value="Aldehyde oxidase/xanthine dehydrogenase, a/b hammerhead"/>
    <property type="match status" value="1"/>
</dbReference>
<organism evidence="23 24">
    <name type="scientific">Mycena chlorophos</name>
    <name type="common">Agaric fungus</name>
    <name type="synonym">Agaricus chlorophos</name>
    <dbReference type="NCBI Taxonomy" id="658473"/>
    <lineage>
        <taxon>Eukaryota</taxon>
        <taxon>Fungi</taxon>
        <taxon>Dikarya</taxon>
        <taxon>Basidiomycota</taxon>
        <taxon>Agaricomycotina</taxon>
        <taxon>Agaricomycetes</taxon>
        <taxon>Agaricomycetidae</taxon>
        <taxon>Agaricales</taxon>
        <taxon>Marasmiineae</taxon>
        <taxon>Mycenaceae</taxon>
        <taxon>Mycena</taxon>
    </lineage>
</organism>
<proteinExistence type="inferred from homology"/>
<dbReference type="InterPro" id="IPR008274">
    <property type="entry name" value="AldOxase/xan_DH_MoCoBD1"/>
</dbReference>
<dbReference type="InterPro" id="IPR013130">
    <property type="entry name" value="Fe3_Rdtase_TM_dom"/>
</dbReference>
<dbReference type="SUPFAM" id="SSF54665">
    <property type="entry name" value="CO dehydrogenase molybdoprotein N-domain-like"/>
    <property type="match status" value="1"/>
</dbReference>
<evidence type="ECO:0000256" key="19">
    <source>
        <dbReference type="SAM" id="Phobius"/>
    </source>
</evidence>
<dbReference type="Gene3D" id="3.30.365.10">
    <property type="entry name" value="Aldehyde oxidase/xanthine dehydrogenase, molybdopterin binding domain"/>
    <property type="match status" value="4"/>
</dbReference>
<keyword evidence="14" id="KW-0411">Iron-sulfur</keyword>
<evidence type="ECO:0000256" key="7">
    <source>
        <dbReference type="ARBA" id="ARBA00022692"/>
    </source>
</evidence>
<dbReference type="InterPro" id="IPR016167">
    <property type="entry name" value="FAD-bd_PCMH_sub1"/>
</dbReference>
<evidence type="ECO:0000256" key="4">
    <source>
        <dbReference type="ARBA" id="ARBA00006849"/>
    </source>
</evidence>
<dbReference type="InterPro" id="IPR036683">
    <property type="entry name" value="CO_DH_flav_C_dom_sf"/>
</dbReference>
<dbReference type="SFLD" id="SFLDS00052">
    <property type="entry name" value="Ferric_Reductase_Domain"/>
    <property type="match status" value="1"/>
</dbReference>
<dbReference type="SMART" id="SM01008">
    <property type="entry name" value="Ald_Xan_dh_C"/>
    <property type="match status" value="1"/>
</dbReference>
<dbReference type="Gene3D" id="3.30.465.10">
    <property type="match status" value="1"/>
</dbReference>
<dbReference type="Gene3D" id="3.30.43.10">
    <property type="entry name" value="Uridine Diphospho-n-acetylenolpyruvylglucosamine Reductase, domain 2"/>
    <property type="match status" value="1"/>
</dbReference>
<dbReference type="GO" id="GO:0016491">
    <property type="term" value="F:oxidoreductase activity"/>
    <property type="evidence" value="ECO:0007669"/>
    <property type="project" value="UniProtKB-KW"/>
</dbReference>
<dbReference type="InterPro" id="IPR012675">
    <property type="entry name" value="Beta-grasp_dom_sf"/>
</dbReference>
<dbReference type="Pfam" id="PF08022">
    <property type="entry name" value="FAD_binding_8"/>
    <property type="match status" value="1"/>
</dbReference>
<evidence type="ECO:0000256" key="5">
    <source>
        <dbReference type="ARBA" id="ARBA00022505"/>
    </source>
</evidence>
<feature type="domain" description="FAD-binding PCMH-type" evidence="22">
    <location>
        <begin position="935"/>
        <end position="1110"/>
    </location>
</feature>
<dbReference type="InterPro" id="IPR046867">
    <property type="entry name" value="AldOxase/xan_DH_MoCoBD2"/>
</dbReference>
<keyword evidence="16" id="KW-0813">Transport</keyword>
<evidence type="ECO:0000256" key="9">
    <source>
        <dbReference type="ARBA" id="ARBA00022723"/>
    </source>
</evidence>
<dbReference type="InterPro" id="IPR013112">
    <property type="entry name" value="FAD-bd_8"/>
</dbReference>
<evidence type="ECO:0000256" key="13">
    <source>
        <dbReference type="ARBA" id="ARBA00023004"/>
    </source>
</evidence>
<feature type="transmembrane region" description="Helical" evidence="19">
    <location>
        <begin position="296"/>
        <end position="314"/>
    </location>
</feature>
<dbReference type="FunFam" id="3.30.365.10:FF:000001">
    <property type="entry name" value="Xanthine dehydrogenase oxidase"/>
    <property type="match status" value="1"/>
</dbReference>
<dbReference type="InterPro" id="IPR000674">
    <property type="entry name" value="Ald_Oxase/Xan_DH_a/b"/>
</dbReference>
<evidence type="ECO:0000256" key="17">
    <source>
        <dbReference type="ARBA" id="ARBA00023136"/>
    </source>
</evidence>
<dbReference type="SMART" id="SM01092">
    <property type="entry name" value="CO_deh_flav_C"/>
    <property type="match status" value="1"/>
</dbReference>
<keyword evidence="8" id="KW-0001">2Fe-2S</keyword>
<name>A0A8H6TC04_MYCCL</name>
<dbReference type="Pfam" id="PF00941">
    <property type="entry name" value="FAD_binding_5"/>
    <property type="match status" value="1"/>
</dbReference>
<comment type="caution">
    <text evidence="23">The sequence shown here is derived from an EMBL/GenBank/DDBJ whole genome shotgun (WGS) entry which is preliminary data.</text>
</comment>
<keyword evidence="15" id="KW-0520">NAD</keyword>
<feature type="transmembrane region" description="Helical" evidence="19">
    <location>
        <begin position="100"/>
        <end position="120"/>
    </location>
</feature>
<keyword evidence="17 19" id="KW-0472">Membrane</keyword>
<dbReference type="SUPFAM" id="SSF56176">
    <property type="entry name" value="FAD-binding/transporter-associated domain-like"/>
    <property type="match status" value="1"/>
</dbReference>
<comment type="cofactor">
    <cofactor evidence="18">
        <name>[2Fe-2S] cluster</name>
        <dbReference type="ChEBI" id="CHEBI:190135"/>
    </cofactor>
</comment>
<comment type="cofactor">
    <cofactor evidence="1">
        <name>Mo-molybdopterin</name>
        <dbReference type="ChEBI" id="CHEBI:71302"/>
    </cofactor>
</comment>
<dbReference type="SUPFAM" id="SSF54292">
    <property type="entry name" value="2Fe-2S ferredoxin-like"/>
    <property type="match status" value="1"/>
</dbReference>
<keyword evidence="13" id="KW-0408">Iron</keyword>
<dbReference type="GO" id="GO:0016020">
    <property type="term" value="C:membrane"/>
    <property type="evidence" value="ECO:0007669"/>
    <property type="project" value="UniProtKB-SubCell"/>
</dbReference>
<evidence type="ECO:0000256" key="2">
    <source>
        <dbReference type="ARBA" id="ARBA00001974"/>
    </source>
</evidence>
<dbReference type="Gene3D" id="3.30.390.50">
    <property type="entry name" value="CO dehydrogenase flavoprotein, C-terminal domain"/>
    <property type="match status" value="1"/>
</dbReference>
<evidence type="ECO:0000256" key="16">
    <source>
        <dbReference type="ARBA" id="ARBA00023065"/>
    </source>
</evidence>
<evidence type="ECO:0000256" key="10">
    <source>
        <dbReference type="ARBA" id="ARBA00022827"/>
    </source>
</evidence>
<keyword evidence="5" id="KW-0500">Molybdenum</keyword>
<dbReference type="EMBL" id="JACAZE010000006">
    <property type="protein sequence ID" value="KAF7313812.1"/>
    <property type="molecule type" value="Genomic_DNA"/>
</dbReference>
<dbReference type="PROSITE" id="PS51384">
    <property type="entry name" value="FAD_FR"/>
    <property type="match status" value="1"/>
</dbReference>
<evidence type="ECO:0000256" key="1">
    <source>
        <dbReference type="ARBA" id="ARBA00001924"/>
    </source>
</evidence>
<dbReference type="FunFam" id="3.30.43.10:FF:000001">
    <property type="entry name" value="Xanthine dehydrogenase/oxidase"/>
    <property type="match status" value="1"/>
</dbReference>
<dbReference type="Gene3D" id="1.10.150.120">
    <property type="entry name" value="[2Fe-2S]-binding domain"/>
    <property type="match status" value="1"/>
</dbReference>
<feature type="domain" description="2Fe-2S ferredoxin-type" evidence="20">
    <location>
        <begin position="683"/>
        <end position="771"/>
    </location>
</feature>
<dbReference type="GO" id="GO:0051537">
    <property type="term" value="F:2 iron, 2 sulfur cluster binding"/>
    <property type="evidence" value="ECO:0007669"/>
    <property type="project" value="UniProtKB-KW"/>
</dbReference>
<evidence type="ECO:0000256" key="18">
    <source>
        <dbReference type="ARBA" id="ARBA00034078"/>
    </source>
</evidence>
<dbReference type="Pfam" id="PF01315">
    <property type="entry name" value="Ald_Xan_dh_C"/>
    <property type="match status" value="1"/>
</dbReference>
<dbReference type="PROSITE" id="PS00197">
    <property type="entry name" value="2FE2S_FER_1"/>
    <property type="match status" value="1"/>
</dbReference>
<dbReference type="PANTHER" id="PTHR45444:SF3">
    <property type="entry name" value="XANTHINE DEHYDROGENASE"/>
    <property type="match status" value="1"/>
</dbReference>
<keyword evidence="6" id="KW-0285">Flavoprotein</keyword>
<dbReference type="OrthoDB" id="8300278at2759"/>
<reference evidence="23" key="1">
    <citation type="submission" date="2020-05" db="EMBL/GenBank/DDBJ databases">
        <title>Mycena genomes resolve the evolution of fungal bioluminescence.</title>
        <authorList>
            <person name="Tsai I.J."/>
        </authorList>
    </citation>
    <scope>NUCLEOTIDE SEQUENCE</scope>
    <source>
        <strain evidence="23">110903Hualien_Pintung</strain>
    </source>
</reference>
<dbReference type="InterPro" id="IPR017927">
    <property type="entry name" value="FAD-bd_FR_type"/>
</dbReference>
<feature type="transmembrane region" description="Helical" evidence="19">
    <location>
        <begin position="259"/>
        <end position="284"/>
    </location>
</feature>